<protein>
    <submittedName>
        <fullName evidence="2">Uncharacterized protein</fullName>
    </submittedName>
</protein>
<name>A0A0C3CD41_HEBCY</name>
<organism evidence="2 3">
    <name type="scientific">Hebeloma cylindrosporum</name>
    <dbReference type="NCBI Taxonomy" id="76867"/>
    <lineage>
        <taxon>Eukaryota</taxon>
        <taxon>Fungi</taxon>
        <taxon>Dikarya</taxon>
        <taxon>Basidiomycota</taxon>
        <taxon>Agaricomycotina</taxon>
        <taxon>Agaricomycetes</taxon>
        <taxon>Agaricomycetidae</taxon>
        <taxon>Agaricales</taxon>
        <taxon>Agaricineae</taxon>
        <taxon>Hymenogastraceae</taxon>
        <taxon>Hebeloma</taxon>
    </lineage>
</organism>
<dbReference type="EMBL" id="KN831778">
    <property type="protein sequence ID" value="KIM42134.1"/>
    <property type="molecule type" value="Genomic_DNA"/>
</dbReference>
<feature type="chain" id="PRO_5002162371" evidence="1">
    <location>
        <begin position="23"/>
        <end position="158"/>
    </location>
</feature>
<reference evidence="2 3" key="1">
    <citation type="submission" date="2014-04" db="EMBL/GenBank/DDBJ databases">
        <authorList>
            <consortium name="DOE Joint Genome Institute"/>
            <person name="Kuo A."/>
            <person name="Gay G."/>
            <person name="Dore J."/>
            <person name="Kohler A."/>
            <person name="Nagy L.G."/>
            <person name="Floudas D."/>
            <person name="Copeland A."/>
            <person name="Barry K.W."/>
            <person name="Cichocki N."/>
            <person name="Veneault-Fourrey C."/>
            <person name="LaButti K."/>
            <person name="Lindquist E.A."/>
            <person name="Lipzen A."/>
            <person name="Lundell T."/>
            <person name="Morin E."/>
            <person name="Murat C."/>
            <person name="Sun H."/>
            <person name="Tunlid A."/>
            <person name="Henrissat B."/>
            <person name="Grigoriev I.V."/>
            <person name="Hibbett D.S."/>
            <person name="Martin F."/>
            <person name="Nordberg H.P."/>
            <person name="Cantor M.N."/>
            <person name="Hua S.X."/>
        </authorList>
    </citation>
    <scope>NUCLEOTIDE SEQUENCE [LARGE SCALE GENOMIC DNA]</scope>
    <source>
        <strain evidence="3">h7</strain>
    </source>
</reference>
<sequence>MVRLSSVLIISTALSSVSPALSLYIPRSESSNNKSLRARGIQEVTERDVVDGIADGELQEREPILPLLGFAVAKIGWKIGRKVIGKIAGKVARKFFSHKQKRFLDESEVDALIAREMDNIPVMLKGRELTGYASMIEERGIDGHHIEFDRDFEIDGLD</sequence>
<dbReference type="HOGENOM" id="CLU_1669578_0_0_1"/>
<accession>A0A0C3CD41</accession>
<dbReference type="AlphaFoldDB" id="A0A0C3CD41"/>
<dbReference type="Proteomes" id="UP000053424">
    <property type="component" value="Unassembled WGS sequence"/>
</dbReference>
<evidence type="ECO:0000313" key="3">
    <source>
        <dbReference type="Proteomes" id="UP000053424"/>
    </source>
</evidence>
<evidence type="ECO:0000313" key="2">
    <source>
        <dbReference type="EMBL" id="KIM42134.1"/>
    </source>
</evidence>
<dbReference type="OrthoDB" id="2922713at2759"/>
<gene>
    <name evidence="2" type="ORF">M413DRAFT_444600</name>
</gene>
<keyword evidence="1" id="KW-0732">Signal</keyword>
<keyword evidence="3" id="KW-1185">Reference proteome</keyword>
<feature type="signal peptide" evidence="1">
    <location>
        <begin position="1"/>
        <end position="22"/>
    </location>
</feature>
<evidence type="ECO:0000256" key="1">
    <source>
        <dbReference type="SAM" id="SignalP"/>
    </source>
</evidence>
<proteinExistence type="predicted"/>
<reference evidence="3" key="2">
    <citation type="submission" date="2015-01" db="EMBL/GenBank/DDBJ databases">
        <title>Evolutionary Origins and Diversification of the Mycorrhizal Mutualists.</title>
        <authorList>
            <consortium name="DOE Joint Genome Institute"/>
            <consortium name="Mycorrhizal Genomics Consortium"/>
            <person name="Kohler A."/>
            <person name="Kuo A."/>
            <person name="Nagy L.G."/>
            <person name="Floudas D."/>
            <person name="Copeland A."/>
            <person name="Barry K.W."/>
            <person name="Cichocki N."/>
            <person name="Veneault-Fourrey C."/>
            <person name="LaButti K."/>
            <person name="Lindquist E.A."/>
            <person name="Lipzen A."/>
            <person name="Lundell T."/>
            <person name="Morin E."/>
            <person name="Murat C."/>
            <person name="Riley R."/>
            <person name="Ohm R."/>
            <person name="Sun H."/>
            <person name="Tunlid A."/>
            <person name="Henrissat B."/>
            <person name="Grigoriev I.V."/>
            <person name="Hibbett D.S."/>
            <person name="Martin F."/>
        </authorList>
    </citation>
    <scope>NUCLEOTIDE SEQUENCE [LARGE SCALE GENOMIC DNA]</scope>
    <source>
        <strain evidence="3">h7</strain>
    </source>
</reference>